<gene>
    <name evidence="12" type="ORF">BSTOLATCC_MIC50899</name>
</gene>
<sequence length="338" mass="39184">MPYKLLNNFYIKLQYNHMSISKDDNLEQREPNTNKTFDFPSLPPELFNKYLWELWPGNNRFLFKGKFMLGPHCDNLHFYCTIAVLIVIPSGFFLLIANYLWENVSIVIPILSGYTYVACICFYFLTVFTEPGIIPRRNVFEALGGVPKEFTADVIFTEDGPLYKFCQTCEIYRPPRSHHCTKCNNCVELFDHHCPYLNNCIGARNYFYFFVFVTHLMMLGLIDISGFLAFLFYKPGDYDDTIINQTEVVLIITVILSLALSILTILIGILCIFHFSLCLTGETTKERIRGNKGSKKCMFWRNKKSRFNLRALLSSEQAKHLSPNSIEIEMSKSDSSRE</sequence>
<evidence type="ECO:0000256" key="3">
    <source>
        <dbReference type="ARBA" id="ARBA00022692"/>
    </source>
</evidence>
<dbReference type="AlphaFoldDB" id="A0AAU9JTV3"/>
<evidence type="ECO:0000313" key="12">
    <source>
        <dbReference type="EMBL" id="CAG9330300.1"/>
    </source>
</evidence>
<evidence type="ECO:0000256" key="7">
    <source>
        <dbReference type="ARBA" id="ARBA00023288"/>
    </source>
</evidence>
<feature type="transmembrane region" description="Helical" evidence="10">
    <location>
        <begin position="106"/>
        <end position="128"/>
    </location>
</feature>
<feature type="domain" description="Palmitoyltransferase DHHC" evidence="11">
    <location>
        <begin position="164"/>
        <end position="289"/>
    </location>
</feature>
<dbReference type="InterPro" id="IPR001594">
    <property type="entry name" value="Palmitoyltrfase_DHHC"/>
</dbReference>
<comment type="domain">
    <text evidence="10">The DHHC domain is required for palmitoyltransferase activity.</text>
</comment>
<dbReference type="Proteomes" id="UP001162131">
    <property type="component" value="Unassembled WGS sequence"/>
</dbReference>
<dbReference type="EMBL" id="CAJZBQ010000051">
    <property type="protein sequence ID" value="CAG9330300.1"/>
    <property type="molecule type" value="Genomic_DNA"/>
</dbReference>
<protein>
    <recommendedName>
        <fullName evidence="10">Palmitoyltransferase</fullName>
        <ecNumber evidence="10">2.3.1.225</ecNumber>
    </recommendedName>
</protein>
<evidence type="ECO:0000256" key="2">
    <source>
        <dbReference type="ARBA" id="ARBA00022679"/>
    </source>
</evidence>
<dbReference type="PROSITE" id="PS50216">
    <property type="entry name" value="DHHC"/>
    <property type="match status" value="1"/>
</dbReference>
<feature type="transmembrane region" description="Helical" evidence="10">
    <location>
        <begin position="206"/>
        <end position="233"/>
    </location>
</feature>
<dbReference type="Pfam" id="PF01529">
    <property type="entry name" value="DHHC"/>
    <property type="match status" value="1"/>
</dbReference>
<evidence type="ECO:0000256" key="10">
    <source>
        <dbReference type="RuleBase" id="RU079119"/>
    </source>
</evidence>
<evidence type="ECO:0000256" key="6">
    <source>
        <dbReference type="ARBA" id="ARBA00023139"/>
    </source>
</evidence>
<comment type="subcellular location">
    <subcellularLocation>
        <location evidence="1">Endomembrane system</location>
        <topology evidence="1">Multi-pass membrane protein</topology>
    </subcellularLocation>
</comment>
<keyword evidence="13" id="KW-1185">Reference proteome</keyword>
<evidence type="ECO:0000256" key="9">
    <source>
        <dbReference type="ARBA" id="ARBA00048048"/>
    </source>
</evidence>
<evidence type="ECO:0000259" key="11">
    <source>
        <dbReference type="Pfam" id="PF01529"/>
    </source>
</evidence>
<keyword evidence="5 10" id="KW-0472">Membrane</keyword>
<dbReference type="PANTHER" id="PTHR22883:SF43">
    <property type="entry name" value="PALMITOYLTRANSFERASE APP"/>
    <property type="match status" value="1"/>
</dbReference>
<dbReference type="GO" id="GO:0005794">
    <property type="term" value="C:Golgi apparatus"/>
    <property type="evidence" value="ECO:0007669"/>
    <property type="project" value="TreeGrafter"/>
</dbReference>
<accession>A0AAU9JTV3</accession>
<proteinExistence type="inferred from homology"/>
<evidence type="ECO:0000256" key="1">
    <source>
        <dbReference type="ARBA" id="ARBA00004127"/>
    </source>
</evidence>
<keyword evidence="7" id="KW-0449">Lipoprotein</keyword>
<comment type="catalytic activity">
    <reaction evidence="9 10">
        <text>L-cysteinyl-[protein] + hexadecanoyl-CoA = S-hexadecanoyl-L-cysteinyl-[protein] + CoA</text>
        <dbReference type="Rhea" id="RHEA:36683"/>
        <dbReference type="Rhea" id="RHEA-COMP:10131"/>
        <dbReference type="Rhea" id="RHEA-COMP:11032"/>
        <dbReference type="ChEBI" id="CHEBI:29950"/>
        <dbReference type="ChEBI" id="CHEBI:57287"/>
        <dbReference type="ChEBI" id="CHEBI:57379"/>
        <dbReference type="ChEBI" id="CHEBI:74151"/>
        <dbReference type="EC" id="2.3.1.225"/>
    </reaction>
</comment>
<dbReference type="GO" id="GO:0006612">
    <property type="term" value="P:protein targeting to membrane"/>
    <property type="evidence" value="ECO:0007669"/>
    <property type="project" value="TreeGrafter"/>
</dbReference>
<evidence type="ECO:0000256" key="5">
    <source>
        <dbReference type="ARBA" id="ARBA00023136"/>
    </source>
</evidence>
<feature type="transmembrane region" description="Helical" evidence="10">
    <location>
        <begin position="76"/>
        <end position="100"/>
    </location>
</feature>
<keyword evidence="6" id="KW-0564">Palmitate</keyword>
<reference evidence="12" key="1">
    <citation type="submission" date="2021-09" db="EMBL/GenBank/DDBJ databases">
        <authorList>
            <consortium name="AG Swart"/>
            <person name="Singh M."/>
            <person name="Singh A."/>
            <person name="Seah K."/>
            <person name="Emmerich C."/>
        </authorList>
    </citation>
    <scope>NUCLEOTIDE SEQUENCE</scope>
    <source>
        <strain evidence="12">ATCC30299</strain>
    </source>
</reference>
<keyword evidence="8 10" id="KW-0012">Acyltransferase</keyword>
<dbReference type="PANTHER" id="PTHR22883">
    <property type="entry name" value="ZINC FINGER DHHC DOMAIN CONTAINING PROTEIN"/>
    <property type="match status" value="1"/>
</dbReference>
<evidence type="ECO:0000256" key="4">
    <source>
        <dbReference type="ARBA" id="ARBA00022989"/>
    </source>
</evidence>
<comment type="caution">
    <text evidence="12">The sequence shown here is derived from an EMBL/GenBank/DDBJ whole genome shotgun (WGS) entry which is preliminary data.</text>
</comment>
<name>A0AAU9JTV3_9CILI</name>
<keyword evidence="4 10" id="KW-1133">Transmembrane helix</keyword>
<dbReference type="GO" id="GO:0019706">
    <property type="term" value="F:protein-cysteine S-palmitoyltransferase activity"/>
    <property type="evidence" value="ECO:0007669"/>
    <property type="project" value="UniProtKB-EC"/>
</dbReference>
<evidence type="ECO:0000313" key="13">
    <source>
        <dbReference type="Proteomes" id="UP001162131"/>
    </source>
</evidence>
<feature type="transmembrane region" description="Helical" evidence="10">
    <location>
        <begin position="248"/>
        <end position="279"/>
    </location>
</feature>
<evidence type="ECO:0000256" key="8">
    <source>
        <dbReference type="ARBA" id="ARBA00023315"/>
    </source>
</evidence>
<organism evidence="12 13">
    <name type="scientific">Blepharisma stoltei</name>
    <dbReference type="NCBI Taxonomy" id="1481888"/>
    <lineage>
        <taxon>Eukaryota</taxon>
        <taxon>Sar</taxon>
        <taxon>Alveolata</taxon>
        <taxon>Ciliophora</taxon>
        <taxon>Postciliodesmatophora</taxon>
        <taxon>Heterotrichea</taxon>
        <taxon>Heterotrichida</taxon>
        <taxon>Blepharismidae</taxon>
        <taxon>Blepharisma</taxon>
    </lineage>
</organism>
<dbReference type="GO" id="GO:0005783">
    <property type="term" value="C:endoplasmic reticulum"/>
    <property type="evidence" value="ECO:0007669"/>
    <property type="project" value="TreeGrafter"/>
</dbReference>
<comment type="similarity">
    <text evidence="10">Belongs to the DHHC palmitoyltransferase family.</text>
</comment>
<keyword evidence="3 10" id="KW-0812">Transmembrane</keyword>
<dbReference type="EC" id="2.3.1.225" evidence="10"/>
<keyword evidence="2 10" id="KW-0808">Transferase</keyword>
<dbReference type="InterPro" id="IPR039859">
    <property type="entry name" value="PFA4/ZDH16/20/ERF2-like"/>
</dbReference>